<dbReference type="Proteomes" id="UP001596328">
    <property type="component" value="Unassembled WGS sequence"/>
</dbReference>
<proteinExistence type="predicted"/>
<organism evidence="1 2">
    <name type="scientific">Halobium palmae</name>
    <dbReference type="NCBI Taxonomy" id="1776492"/>
    <lineage>
        <taxon>Archaea</taxon>
        <taxon>Methanobacteriati</taxon>
        <taxon>Methanobacteriota</taxon>
        <taxon>Stenosarchaea group</taxon>
        <taxon>Halobacteria</taxon>
        <taxon>Halobacteriales</taxon>
        <taxon>Haloferacaceae</taxon>
        <taxon>Halobium</taxon>
    </lineage>
</organism>
<keyword evidence="2" id="KW-1185">Reference proteome</keyword>
<gene>
    <name evidence="1" type="ORF">ACFQE1_17645</name>
</gene>
<sequence length="62" mass="6836">AHHDADGVARTFGSKHMTREGALALGEELDADETRVVHTAHFYPVEEAFEEPLAVDGEQYVL</sequence>
<name>A0ABD5S4P5_9EURY</name>
<dbReference type="AlphaFoldDB" id="A0ABD5S4P5"/>
<accession>A0ABD5S4P5</accession>
<dbReference type="EMBL" id="JBHSWU010000923">
    <property type="protein sequence ID" value="MFC6726153.1"/>
    <property type="molecule type" value="Genomic_DNA"/>
</dbReference>
<evidence type="ECO:0000313" key="1">
    <source>
        <dbReference type="EMBL" id="MFC6726153.1"/>
    </source>
</evidence>
<comment type="caution">
    <text evidence="1">The sequence shown here is derived from an EMBL/GenBank/DDBJ whole genome shotgun (WGS) entry which is preliminary data.</text>
</comment>
<feature type="non-terminal residue" evidence="1">
    <location>
        <position position="1"/>
    </location>
</feature>
<protein>
    <submittedName>
        <fullName evidence="1">MBL fold metallo-hydrolase</fullName>
    </submittedName>
</protein>
<evidence type="ECO:0000313" key="2">
    <source>
        <dbReference type="Proteomes" id="UP001596328"/>
    </source>
</evidence>
<reference evidence="1 2" key="1">
    <citation type="journal article" date="2019" name="Int. J. Syst. Evol. Microbiol.">
        <title>The Global Catalogue of Microorganisms (GCM) 10K type strain sequencing project: providing services to taxonomists for standard genome sequencing and annotation.</title>
        <authorList>
            <consortium name="The Broad Institute Genomics Platform"/>
            <consortium name="The Broad Institute Genome Sequencing Center for Infectious Disease"/>
            <person name="Wu L."/>
            <person name="Ma J."/>
        </authorList>
    </citation>
    <scope>NUCLEOTIDE SEQUENCE [LARGE SCALE GENOMIC DNA]</scope>
    <source>
        <strain evidence="1 2">NBRC 111368</strain>
    </source>
</reference>